<keyword evidence="2" id="KW-0378">Hydrolase</keyword>
<dbReference type="Gene3D" id="3.90.45.10">
    <property type="entry name" value="Peptide deformylase"/>
    <property type="match status" value="1"/>
</dbReference>
<feature type="binding site" evidence="2">
    <location>
        <position position="88"/>
    </location>
    <ligand>
        <name>Fe cation</name>
        <dbReference type="ChEBI" id="CHEBI:24875"/>
    </ligand>
</feature>
<dbReference type="PIRSF" id="PIRSF004749">
    <property type="entry name" value="Pep_def"/>
    <property type="match status" value="1"/>
</dbReference>
<dbReference type="InterPro" id="IPR023635">
    <property type="entry name" value="Peptide_deformylase"/>
</dbReference>
<keyword evidence="2" id="KW-0648">Protein biosynthesis</keyword>
<evidence type="ECO:0000256" key="2">
    <source>
        <dbReference type="HAMAP-Rule" id="MF_00163"/>
    </source>
</evidence>
<evidence type="ECO:0000313" key="3">
    <source>
        <dbReference type="EMBL" id="SMG08435.1"/>
    </source>
</evidence>
<reference evidence="4" key="1">
    <citation type="submission" date="2017-04" db="EMBL/GenBank/DDBJ databases">
        <authorList>
            <person name="Varghese N."/>
            <person name="Submissions S."/>
        </authorList>
    </citation>
    <scope>NUCLEOTIDE SEQUENCE [LARGE SCALE GENOMIC DNA]</scope>
    <source>
        <strain evidence="4">USBA 82</strain>
    </source>
</reference>
<keyword evidence="2" id="KW-0408">Iron</keyword>
<dbReference type="STRING" id="561720.SAMN06275492_10133"/>
<feature type="binding site" evidence="2">
    <location>
        <position position="134"/>
    </location>
    <ligand>
        <name>Fe cation</name>
        <dbReference type="ChEBI" id="CHEBI:24875"/>
    </ligand>
</feature>
<dbReference type="HAMAP" id="MF_00163">
    <property type="entry name" value="Pep_deformylase"/>
    <property type="match status" value="1"/>
</dbReference>
<dbReference type="GO" id="GO:0006412">
    <property type="term" value="P:translation"/>
    <property type="evidence" value="ECO:0007669"/>
    <property type="project" value="UniProtKB-UniRule"/>
</dbReference>
<organism evidence="3 4">
    <name type="scientific">Dethiosulfovibrio salsuginis</name>
    <dbReference type="NCBI Taxonomy" id="561720"/>
    <lineage>
        <taxon>Bacteria</taxon>
        <taxon>Thermotogati</taxon>
        <taxon>Synergistota</taxon>
        <taxon>Synergistia</taxon>
        <taxon>Synergistales</taxon>
        <taxon>Dethiosulfovibrionaceae</taxon>
        <taxon>Dethiosulfovibrio</taxon>
    </lineage>
</organism>
<keyword evidence="2" id="KW-0479">Metal-binding</keyword>
<name>A0A1X7I267_9BACT</name>
<dbReference type="PANTHER" id="PTHR10458">
    <property type="entry name" value="PEPTIDE DEFORMYLASE"/>
    <property type="match status" value="1"/>
</dbReference>
<feature type="binding site" evidence="2">
    <location>
        <position position="130"/>
    </location>
    <ligand>
        <name>Fe cation</name>
        <dbReference type="ChEBI" id="CHEBI:24875"/>
    </ligand>
</feature>
<comment type="function">
    <text evidence="2">Removes the formyl group from the N-terminal Met of newly synthesized proteins. Requires at least a dipeptide for an efficient rate of reaction. N-terminal L-methionine is a prerequisite for activity but the enzyme has broad specificity at other positions.</text>
</comment>
<dbReference type="EMBL" id="FXBB01000001">
    <property type="protein sequence ID" value="SMG08435.1"/>
    <property type="molecule type" value="Genomic_DNA"/>
</dbReference>
<dbReference type="OrthoDB" id="9784988at2"/>
<dbReference type="RefSeq" id="WP_085543337.1">
    <property type="nucleotide sequence ID" value="NZ_FXBB01000001.1"/>
</dbReference>
<sequence>MKDHSLRVFPDPILRKETRTIAVFDKDFLLFVDELKKLMIEYDGVGLAAPQIGESLKVAVILYEDTYYVLINPTIVEKEDEQRDQEGCLSFPGVFEDITRPYRVVVEAQDETGAPRRIEAEGFLARAMCHEIDHLNGKLMIDHLSPMKRELIKKRLTKLKKEGNEDS</sequence>
<dbReference type="SUPFAM" id="SSF56420">
    <property type="entry name" value="Peptide deformylase"/>
    <property type="match status" value="1"/>
</dbReference>
<comment type="cofactor">
    <cofactor evidence="2">
        <name>Fe(2+)</name>
        <dbReference type="ChEBI" id="CHEBI:29033"/>
    </cofactor>
    <text evidence="2">Binds 1 Fe(2+) ion.</text>
</comment>
<dbReference type="PRINTS" id="PR01576">
    <property type="entry name" value="PDEFORMYLASE"/>
</dbReference>
<comment type="similarity">
    <text evidence="1 2">Belongs to the polypeptide deformylase family.</text>
</comment>
<dbReference type="GO" id="GO:0046872">
    <property type="term" value="F:metal ion binding"/>
    <property type="evidence" value="ECO:0007669"/>
    <property type="project" value="UniProtKB-KW"/>
</dbReference>
<accession>A0A1X7I267</accession>
<feature type="active site" evidence="2">
    <location>
        <position position="131"/>
    </location>
</feature>
<dbReference type="GO" id="GO:0042586">
    <property type="term" value="F:peptide deformylase activity"/>
    <property type="evidence" value="ECO:0007669"/>
    <property type="project" value="UniProtKB-UniRule"/>
</dbReference>
<dbReference type="Proteomes" id="UP000193355">
    <property type="component" value="Unassembled WGS sequence"/>
</dbReference>
<evidence type="ECO:0000256" key="1">
    <source>
        <dbReference type="ARBA" id="ARBA00010759"/>
    </source>
</evidence>
<evidence type="ECO:0000313" key="4">
    <source>
        <dbReference type="Proteomes" id="UP000193355"/>
    </source>
</evidence>
<dbReference type="CDD" id="cd00487">
    <property type="entry name" value="Pep_deformylase"/>
    <property type="match status" value="1"/>
</dbReference>
<dbReference type="NCBIfam" id="NF001159">
    <property type="entry name" value="PRK00150.1-3"/>
    <property type="match status" value="1"/>
</dbReference>
<dbReference type="PANTHER" id="PTHR10458:SF22">
    <property type="entry name" value="PEPTIDE DEFORMYLASE"/>
    <property type="match status" value="1"/>
</dbReference>
<gene>
    <name evidence="2" type="primary">def</name>
    <name evidence="3" type="ORF">SAMN06275492_10133</name>
</gene>
<comment type="catalytic activity">
    <reaction evidence="2">
        <text>N-terminal N-formyl-L-methionyl-[peptide] + H2O = N-terminal L-methionyl-[peptide] + formate</text>
        <dbReference type="Rhea" id="RHEA:24420"/>
        <dbReference type="Rhea" id="RHEA-COMP:10639"/>
        <dbReference type="Rhea" id="RHEA-COMP:10640"/>
        <dbReference type="ChEBI" id="CHEBI:15377"/>
        <dbReference type="ChEBI" id="CHEBI:15740"/>
        <dbReference type="ChEBI" id="CHEBI:49298"/>
        <dbReference type="ChEBI" id="CHEBI:64731"/>
        <dbReference type="EC" id="3.5.1.88"/>
    </reaction>
</comment>
<proteinExistence type="inferred from homology"/>
<keyword evidence="4" id="KW-1185">Reference proteome</keyword>
<dbReference type="NCBIfam" id="TIGR00079">
    <property type="entry name" value="pept_deformyl"/>
    <property type="match status" value="1"/>
</dbReference>
<dbReference type="InterPro" id="IPR036821">
    <property type="entry name" value="Peptide_deformylase_sf"/>
</dbReference>
<dbReference type="Pfam" id="PF01327">
    <property type="entry name" value="Pep_deformylase"/>
    <property type="match status" value="1"/>
</dbReference>
<dbReference type="AlphaFoldDB" id="A0A1X7I267"/>
<dbReference type="EC" id="3.5.1.88" evidence="2"/>
<protein>
    <recommendedName>
        <fullName evidence="2">Peptide deformylase</fullName>
        <shortName evidence="2">PDF</shortName>
        <ecNumber evidence="2">3.5.1.88</ecNumber>
    </recommendedName>
    <alternativeName>
        <fullName evidence="2">Polypeptide deformylase</fullName>
    </alternativeName>
</protein>